<feature type="domain" description="HTH marR-type" evidence="2">
    <location>
        <begin position="82"/>
        <end position="181"/>
    </location>
</feature>
<sequence length="208" mass="22398">MSLQCRREARRRAPTGLRPGAGVPARQLHTATVPPSADPRSGRPPDPSAQPPSPQLPSSQPLRFLNAYWAVWQGLSGRVNGELLRLHGLDLRAFIALSYVQGAPTSPGELARVLDVPRYEMTRILDRLTGLQAITRTTDPANARSRRLEVTLSGQSLWDAALQTVTTLVQPSLQALGPGLEPLTAGLERLASLSQSALPTDLAPKETP</sequence>
<dbReference type="SMART" id="SM00347">
    <property type="entry name" value="HTH_MARR"/>
    <property type="match status" value="1"/>
</dbReference>
<dbReference type="InterPro" id="IPR000835">
    <property type="entry name" value="HTH_MarR-typ"/>
</dbReference>
<dbReference type="PANTHER" id="PTHR33164">
    <property type="entry name" value="TRANSCRIPTIONAL REGULATOR, MARR FAMILY"/>
    <property type="match status" value="1"/>
</dbReference>
<dbReference type="InterPro" id="IPR039422">
    <property type="entry name" value="MarR/SlyA-like"/>
</dbReference>
<dbReference type="Gene3D" id="1.10.10.10">
    <property type="entry name" value="Winged helix-like DNA-binding domain superfamily/Winged helix DNA-binding domain"/>
    <property type="match status" value="1"/>
</dbReference>
<proteinExistence type="predicted"/>
<organism evidence="3 4">
    <name type="scientific">Deinococcus koreensis</name>
    <dbReference type="NCBI Taxonomy" id="2054903"/>
    <lineage>
        <taxon>Bacteria</taxon>
        <taxon>Thermotogati</taxon>
        <taxon>Deinococcota</taxon>
        <taxon>Deinococci</taxon>
        <taxon>Deinococcales</taxon>
        <taxon>Deinococcaceae</taxon>
        <taxon>Deinococcus</taxon>
    </lineage>
</organism>
<dbReference type="AlphaFoldDB" id="A0A2K3UXG7"/>
<dbReference type="Pfam" id="PF12802">
    <property type="entry name" value="MarR_2"/>
    <property type="match status" value="1"/>
</dbReference>
<dbReference type="PANTHER" id="PTHR33164:SF43">
    <property type="entry name" value="HTH-TYPE TRANSCRIPTIONAL REPRESSOR YETL"/>
    <property type="match status" value="1"/>
</dbReference>
<gene>
    <name evidence="3" type="ORF">CVO96_07415</name>
</gene>
<dbReference type="Proteomes" id="UP000236379">
    <property type="component" value="Unassembled WGS sequence"/>
</dbReference>
<keyword evidence="4" id="KW-1185">Reference proteome</keyword>
<dbReference type="OrthoDB" id="69995at2"/>
<feature type="region of interest" description="Disordered" evidence="1">
    <location>
        <begin position="1"/>
        <end position="58"/>
    </location>
</feature>
<dbReference type="SUPFAM" id="SSF46785">
    <property type="entry name" value="Winged helix' DNA-binding domain"/>
    <property type="match status" value="1"/>
</dbReference>
<evidence type="ECO:0000256" key="1">
    <source>
        <dbReference type="SAM" id="MobiDB-lite"/>
    </source>
</evidence>
<accession>A0A2K3UXG7</accession>
<name>A0A2K3UXG7_9DEIO</name>
<dbReference type="InterPro" id="IPR036390">
    <property type="entry name" value="WH_DNA-bd_sf"/>
</dbReference>
<reference evidence="3 4" key="1">
    <citation type="submission" date="2018-01" db="EMBL/GenBank/DDBJ databases">
        <title>Deinococcus koreensis sp. nov., a radiation-resistant bacterium isolated from river water.</title>
        <authorList>
            <person name="Choi A."/>
        </authorList>
    </citation>
    <scope>NUCLEOTIDE SEQUENCE [LARGE SCALE GENOMIC DNA]</scope>
    <source>
        <strain evidence="3 4">SJW1-2</strain>
    </source>
</reference>
<dbReference type="GO" id="GO:0006950">
    <property type="term" value="P:response to stress"/>
    <property type="evidence" value="ECO:0007669"/>
    <property type="project" value="TreeGrafter"/>
</dbReference>
<evidence type="ECO:0000313" key="4">
    <source>
        <dbReference type="Proteomes" id="UP000236379"/>
    </source>
</evidence>
<dbReference type="InterPro" id="IPR036388">
    <property type="entry name" value="WH-like_DNA-bd_sf"/>
</dbReference>
<feature type="compositionally biased region" description="Pro residues" evidence="1">
    <location>
        <begin position="42"/>
        <end position="55"/>
    </location>
</feature>
<dbReference type="GO" id="GO:0003700">
    <property type="term" value="F:DNA-binding transcription factor activity"/>
    <property type="evidence" value="ECO:0007669"/>
    <property type="project" value="InterPro"/>
</dbReference>
<dbReference type="EMBL" id="PPPD01000001">
    <property type="protein sequence ID" value="PNY81233.1"/>
    <property type="molecule type" value="Genomic_DNA"/>
</dbReference>
<evidence type="ECO:0000259" key="2">
    <source>
        <dbReference type="SMART" id="SM00347"/>
    </source>
</evidence>
<comment type="caution">
    <text evidence="3">The sequence shown here is derived from an EMBL/GenBank/DDBJ whole genome shotgun (WGS) entry which is preliminary data.</text>
</comment>
<protein>
    <recommendedName>
        <fullName evidence="2">HTH marR-type domain-containing protein</fullName>
    </recommendedName>
</protein>
<evidence type="ECO:0000313" key="3">
    <source>
        <dbReference type="EMBL" id="PNY81233.1"/>
    </source>
</evidence>